<evidence type="ECO:0000313" key="5">
    <source>
        <dbReference type="EMBL" id="KTC97418.1"/>
    </source>
</evidence>
<gene>
    <name evidence="5" type="primary">bioF</name>
    <name evidence="5" type="ORF">Lgee_1739</name>
</gene>
<accession>A0A0W0TPG0</accession>
<dbReference type="InterPro" id="IPR015422">
    <property type="entry name" value="PyrdxlP-dep_Trfase_small"/>
</dbReference>
<keyword evidence="2" id="KW-0808">Transferase</keyword>
<dbReference type="STRING" id="45065.Lgee_1739"/>
<dbReference type="InterPro" id="IPR004839">
    <property type="entry name" value="Aminotransferase_I/II_large"/>
</dbReference>
<dbReference type="GO" id="GO:0008710">
    <property type="term" value="F:8-amino-7-oxononanoate synthase activity"/>
    <property type="evidence" value="ECO:0007669"/>
    <property type="project" value="TreeGrafter"/>
</dbReference>
<protein>
    <submittedName>
        <fullName evidence="5">8-amino-7-oxononanoate synthase</fullName>
    </submittedName>
</protein>
<dbReference type="GO" id="GO:0030170">
    <property type="term" value="F:pyridoxal phosphate binding"/>
    <property type="evidence" value="ECO:0007669"/>
    <property type="project" value="InterPro"/>
</dbReference>
<dbReference type="Gene3D" id="3.40.640.10">
    <property type="entry name" value="Type I PLP-dependent aspartate aminotransferase-like (Major domain)"/>
    <property type="match status" value="1"/>
</dbReference>
<keyword evidence="6" id="KW-1185">Reference proteome</keyword>
<organism evidence="5 6">
    <name type="scientific">Legionella geestiana</name>
    <dbReference type="NCBI Taxonomy" id="45065"/>
    <lineage>
        <taxon>Bacteria</taxon>
        <taxon>Pseudomonadati</taxon>
        <taxon>Pseudomonadota</taxon>
        <taxon>Gammaproteobacteria</taxon>
        <taxon>Legionellales</taxon>
        <taxon>Legionellaceae</taxon>
        <taxon>Legionella</taxon>
    </lineage>
</organism>
<dbReference type="OrthoDB" id="9807157at2"/>
<keyword evidence="3" id="KW-0663">Pyridoxal phosphate</keyword>
<evidence type="ECO:0000256" key="3">
    <source>
        <dbReference type="ARBA" id="ARBA00022898"/>
    </source>
</evidence>
<dbReference type="InterPro" id="IPR050087">
    <property type="entry name" value="AON_synthase_class-II"/>
</dbReference>
<dbReference type="GO" id="GO:0009102">
    <property type="term" value="P:biotin biosynthetic process"/>
    <property type="evidence" value="ECO:0007669"/>
    <property type="project" value="TreeGrafter"/>
</dbReference>
<sequence length="378" mass="40724">MLSDLLSVRAQSLRERGLWRERTLVDGVPISRHFASNDYLGLSADARVRKAFADAFARLSPCSAGSLVVSGYHPEHKALEAAFSEALNVEDCLVFGAGYTANLALGRFLGRNGITLVMDKAIHASVYDGVSAAEGRFLRFRHVDADDMQAKVARAGENTAVMTESVFSMSGKTAPLALYAERLRGTGVPLVVDEAHAFGVLGPEGLGGVAAAGVEAHVALRVIPFGKAFAAQGAVVAGEALYVQSLLQEARSCIYSTAMSPALAQGLCDVLPIVRAADELRARLDEIIHYFRACTRASPLSWADSTTAIQQLRLGCPHRALKLAGFLREKGFFCMAMREPTVTRVQTGLRVLLNSQHTPEAIDDFLKHIHVFHDTCDS</sequence>
<dbReference type="EMBL" id="LNYC01000070">
    <property type="protein sequence ID" value="KTC97418.1"/>
    <property type="molecule type" value="Genomic_DNA"/>
</dbReference>
<dbReference type="InterPro" id="IPR015421">
    <property type="entry name" value="PyrdxlP-dep_Trfase_major"/>
</dbReference>
<dbReference type="RefSeq" id="WP_035903636.1">
    <property type="nucleotide sequence ID" value="NZ_CAAAHN010000003.1"/>
</dbReference>
<evidence type="ECO:0000259" key="4">
    <source>
        <dbReference type="Pfam" id="PF00155"/>
    </source>
</evidence>
<dbReference type="SUPFAM" id="SSF53383">
    <property type="entry name" value="PLP-dependent transferases"/>
    <property type="match status" value="1"/>
</dbReference>
<evidence type="ECO:0000313" key="6">
    <source>
        <dbReference type="Proteomes" id="UP000054785"/>
    </source>
</evidence>
<reference evidence="5 6" key="1">
    <citation type="submission" date="2015-11" db="EMBL/GenBank/DDBJ databases">
        <title>Genomic analysis of 38 Legionella species identifies large and diverse effector repertoires.</title>
        <authorList>
            <person name="Burstein D."/>
            <person name="Amaro F."/>
            <person name="Zusman T."/>
            <person name="Lifshitz Z."/>
            <person name="Cohen O."/>
            <person name="Gilbert J.A."/>
            <person name="Pupko T."/>
            <person name="Shuman H.A."/>
            <person name="Segal G."/>
        </authorList>
    </citation>
    <scope>NUCLEOTIDE SEQUENCE [LARGE SCALE GENOMIC DNA]</scope>
    <source>
        <strain evidence="5 6">ATCC 49504</strain>
    </source>
</reference>
<comment type="caution">
    <text evidence="5">The sequence shown here is derived from an EMBL/GenBank/DDBJ whole genome shotgun (WGS) entry which is preliminary data.</text>
</comment>
<name>A0A0W0TPG0_9GAMM</name>
<evidence type="ECO:0000256" key="1">
    <source>
        <dbReference type="ARBA" id="ARBA00001933"/>
    </source>
</evidence>
<dbReference type="PANTHER" id="PTHR13693">
    <property type="entry name" value="CLASS II AMINOTRANSFERASE/8-AMINO-7-OXONONANOATE SYNTHASE"/>
    <property type="match status" value="1"/>
</dbReference>
<dbReference type="Gene3D" id="3.90.1150.10">
    <property type="entry name" value="Aspartate Aminotransferase, domain 1"/>
    <property type="match status" value="1"/>
</dbReference>
<dbReference type="AlphaFoldDB" id="A0A0W0TPG0"/>
<dbReference type="PATRIC" id="fig|45065.4.peg.1890"/>
<evidence type="ECO:0000256" key="2">
    <source>
        <dbReference type="ARBA" id="ARBA00022679"/>
    </source>
</evidence>
<comment type="cofactor">
    <cofactor evidence="1">
        <name>pyridoxal 5'-phosphate</name>
        <dbReference type="ChEBI" id="CHEBI:597326"/>
    </cofactor>
</comment>
<feature type="domain" description="Aminotransferase class I/classII large" evidence="4">
    <location>
        <begin position="34"/>
        <end position="369"/>
    </location>
</feature>
<proteinExistence type="predicted"/>
<dbReference type="Pfam" id="PF00155">
    <property type="entry name" value="Aminotran_1_2"/>
    <property type="match status" value="1"/>
</dbReference>
<dbReference type="PANTHER" id="PTHR13693:SF100">
    <property type="entry name" value="8-AMINO-7-OXONONANOATE SYNTHASE"/>
    <property type="match status" value="1"/>
</dbReference>
<dbReference type="Proteomes" id="UP000054785">
    <property type="component" value="Unassembled WGS sequence"/>
</dbReference>
<dbReference type="InterPro" id="IPR015424">
    <property type="entry name" value="PyrdxlP-dep_Trfase"/>
</dbReference>